<dbReference type="Pfam" id="PF13523">
    <property type="entry name" value="Acetyltransf_8"/>
    <property type="match status" value="1"/>
</dbReference>
<dbReference type="GO" id="GO:0016410">
    <property type="term" value="F:N-acyltransferase activity"/>
    <property type="evidence" value="ECO:0007669"/>
    <property type="project" value="TreeGrafter"/>
</dbReference>
<dbReference type="InterPro" id="IPR016181">
    <property type="entry name" value="Acyl_CoA_acyltransferase"/>
</dbReference>
<dbReference type="InterPro" id="IPR000182">
    <property type="entry name" value="GNAT_dom"/>
</dbReference>
<comment type="pathway">
    <text evidence="2">Siderophore biosynthesis; mycobactin biosynthesis.</text>
</comment>
<dbReference type="GO" id="GO:0019290">
    <property type="term" value="P:siderophore biosynthetic process"/>
    <property type="evidence" value="ECO:0007669"/>
    <property type="project" value="InterPro"/>
</dbReference>
<feature type="region of interest" description="Disordered" evidence="6">
    <location>
        <begin position="223"/>
        <end position="246"/>
    </location>
</feature>
<dbReference type="GO" id="GO:0046677">
    <property type="term" value="P:response to antibiotic"/>
    <property type="evidence" value="ECO:0007669"/>
    <property type="project" value="UniProtKB-KW"/>
</dbReference>
<dbReference type="SUPFAM" id="SSF55729">
    <property type="entry name" value="Acyl-CoA N-acyltransferases (Nat)"/>
    <property type="match status" value="1"/>
</dbReference>
<sequence>MSPTTLKPAAERSLDAHSELGQAILHRVSRPWPVLYRLIAPDPSVPAPPEPNLDPPFAVRRVDPDSEDTAIIAAWMRQPALVRGWEQDWPDERWYDQLKAQVESNYSHPYLILFRDKPIGYLECYRPAQDSIGATYAADPHDLGMHGAIADEAMASKGFMVMLLPRLIKSFFELEPQCRRIMFDPEHKNVETRRVFEHVGCVFLGEHQMPNRRMALYTLPRTPADVPESWPLEAEEPAAKTEEQPE</sequence>
<feature type="compositionally biased region" description="Basic and acidic residues" evidence="6">
    <location>
        <begin position="237"/>
        <end position="246"/>
    </location>
</feature>
<dbReference type="InterPro" id="IPR019432">
    <property type="entry name" value="Acyltransferase_MbtK/IucB-like"/>
</dbReference>
<dbReference type="HOGENOM" id="CLU_039848_4_0_11"/>
<dbReference type="Proteomes" id="UP000002247">
    <property type="component" value="Chromosome"/>
</dbReference>
<feature type="domain" description="N-acetyltransferase" evidence="7">
    <location>
        <begin position="57"/>
        <end position="233"/>
    </location>
</feature>
<dbReference type="EMBL" id="CP001958">
    <property type="protein sequence ID" value="ADG96868.1"/>
    <property type="molecule type" value="Genomic_DNA"/>
</dbReference>
<keyword evidence="9" id="KW-1185">Reference proteome</keyword>
<name>D6ZBA9_SEGRD</name>
<evidence type="ECO:0000256" key="3">
    <source>
        <dbReference type="ARBA" id="ARBA00020586"/>
    </source>
</evidence>
<proteinExistence type="predicted"/>
<dbReference type="PANTHER" id="PTHR31438">
    <property type="entry name" value="LYSINE N-ACYLTRANSFERASE C17G9.06C-RELATED"/>
    <property type="match status" value="1"/>
</dbReference>
<evidence type="ECO:0000313" key="9">
    <source>
        <dbReference type="Proteomes" id="UP000002247"/>
    </source>
</evidence>
<dbReference type="eggNOG" id="COG1670">
    <property type="taxonomic scope" value="Bacteria"/>
</dbReference>
<dbReference type="KEGG" id="srt:Srot_0381"/>
<evidence type="ECO:0000313" key="8">
    <source>
        <dbReference type="EMBL" id="ADG96868.1"/>
    </source>
</evidence>
<dbReference type="STRING" id="640132.Srot_0381"/>
<dbReference type="Gene3D" id="3.40.630.30">
    <property type="match status" value="1"/>
</dbReference>
<evidence type="ECO:0000256" key="2">
    <source>
        <dbReference type="ARBA" id="ARBA00005102"/>
    </source>
</evidence>
<evidence type="ECO:0000256" key="6">
    <source>
        <dbReference type="SAM" id="MobiDB-lite"/>
    </source>
</evidence>
<comment type="function">
    <text evidence="1">Acyltransferase required for the direct transfer of medium- to long-chain fatty acyl moieties from a carrier protein (MbtL) on to the epsilon-amino group of lysine residue in the mycobactin core.</text>
</comment>
<organism evidence="8 9">
    <name type="scientific">Segniliparus rotundus (strain ATCC BAA-972 / CDC 1076 / CIP 108378 / DSM 44985 / JCM 13578)</name>
    <dbReference type="NCBI Taxonomy" id="640132"/>
    <lineage>
        <taxon>Bacteria</taxon>
        <taxon>Bacillati</taxon>
        <taxon>Actinomycetota</taxon>
        <taxon>Actinomycetes</taxon>
        <taxon>Mycobacteriales</taxon>
        <taxon>Segniliparaceae</taxon>
        <taxon>Segniliparus</taxon>
    </lineage>
</organism>
<reference evidence="8 9" key="1">
    <citation type="journal article" date="2010" name="Stand. Genomic Sci.">
        <title>Complete genome sequence of Segniliparus rotundus type strain (CDC 1076).</title>
        <authorList>
            <person name="Sikorski J."/>
            <person name="Lapidus A."/>
            <person name="Copeland A."/>
            <person name="Misra M."/>
            <person name="Glavina Del Rio T."/>
            <person name="Nolan M."/>
            <person name="Lucas S."/>
            <person name="Chen F."/>
            <person name="Tice H."/>
            <person name="Cheng J.F."/>
            <person name="Jando M."/>
            <person name="Schneider S."/>
            <person name="Bruce D."/>
            <person name="Goodwin L."/>
            <person name="Pitluck S."/>
            <person name="Liolios K."/>
            <person name="Mikhailova N."/>
            <person name="Pati A."/>
            <person name="Ivanova N."/>
            <person name="Mavromatis K."/>
            <person name="Chen A."/>
            <person name="Palaniappan K."/>
            <person name="Chertkov O."/>
            <person name="Land M."/>
            <person name="Hauser L."/>
            <person name="Chang Y.J."/>
            <person name="Jeffries C.D."/>
            <person name="Brettin T."/>
            <person name="Detter J.C."/>
            <person name="Han C."/>
            <person name="Rohde M."/>
            <person name="Goker M."/>
            <person name="Bristow J."/>
            <person name="Eisen J.A."/>
            <person name="Markowitz V."/>
            <person name="Hugenholtz P."/>
            <person name="Kyrpides N.C."/>
            <person name="Klenk H.P."/>
        </authorList>
    </citation>
    <scope>NUCLEOTIDE SEQUENCE [LARGE SCALE GENOMIC DNA]</scope>
    <source>
        <strain evidence="9">ATCC BAA-972 / CDC 1076 / CIP 108378 / DSM 44985 / JCM 13578</strain>
    </source>
</reference>
<accession>D6ZBA9</accession>
<dbReference type="SMART" id="SM01006">
    <property type="entry name" value="AlcB"/>
    <property type="match status" value="1"/>
</dbReference>
<protein>
    <recommendedName>
        <fullName evidence="3">Lysine N-acyltransferase MbtK</fullName>
    </recommendedName>
    <alternativeName>
        <fullName evidence="5">Mycobactin synthase protein K</fullName>
    </alternativeName>
</protein>
<gene>
    <name evidence="8" type="ordered locus">Srot_0381</name>
</gene>
<evidence type="ECO:0000259" key="7">
    <source>
        <dbReference type="PROSITE" id="PS51186"/>
    </source>
</evidence>
<dbReference type="PROSITE" id="PS51186">
    <property type="entry name" value="GNAT"/>
    <property type="match status" value="1"/>
</dbReference>
<evidence type="ECO:0000256" key="1">
    <source>
        <dbReference type="ARBA" id="ARBA00003818"/>
    </source>
</evidence>
<evidence type="ECO:0000256" key="5">
    <source>
        <dbReference type="ARBA" id="ARBA00031122"/>
    </source>
</evidence>
<dbReference type="UniPathway" id="UPA00011"/>
<evidence type="ECO:0000256" key="4">
    <source>
        <dbReference type="ARBA" id="ARBA00023251"/>
    </source>
</evidence>
<dbReference type="PANTHER" id="PTHR31438:SF1">
    <property type="entry name" value="LYSINE N-ACYLTRANSFERASE C17G9.06C-RELATED"/>
    <property type="match status" value="1"/>
</dbReference>
<keyword evidence="4" id="KW-0046">Antibiotic resistance</keyword>
<dbReference type="AlphaFoldDB" id="D6ZBA9"/>